<comment type="caution">
    <text evidence="3">The sequence shown here is derived from an EMBL/GenBank/DDBJ whole genome shotgun (WGS) entry which is preliminary data.</text>
</comment>
<feature type="domain" description="Restriction endonuclease type II-like" evidence="2">
    <location>
        <begin position="1095"/>
        <end position="1185"/>
    </location>
</feature>
<keyword evidence="4" id="KW-1185">Reference proteome</keyword>
<feature type="region of interest" description="Disordered" evidence="1">
    <location>
        <begin position="1045"/>
        <end position="1067"/>
    </location>
</feature>
<dbReference type="EMBL" id="VIUW01000001">
    <property type="protein sequence ID" value="TWD17096.1"/>
    <property type="molecule type" value="Genomic_DNA"/>
</dbReference>
<dbReference type="SUPFAM" id="SSF52540">
    <property type="entry name" value="P-loop containing nucleoside triphosphate hydrolases"/>
    <property type="match status" value="1"/>
</dbReference>
<sequence length="1197" mass="129223">MELGGPNTLIWPRRDTSEVVPLTHAHPGGIAMLLAGRAVRISDLVRESDARLRAQRAATRLRERACEIAEEHGLTTSFLAMGTATWHTHDPERSPAAPVLLRRVDLRPTDVDADLRLDFHADVEINPALLTVLGPRAGGADKVARLVDLGRGPGNGFNPDPVYAALRERCTEVPGFEVSPSLDLALYPYGKAESIADLEAMEQRIAGHRALRVLRGETPSQGIVGGRQPDEGVDRSVLDLPAEQQAVLDRICGGEDLYVESPPGIDAARLVAAVIAGAAADGRRVLLLAEKSAALHAAARYLERVGLSDLVLHVDDPAGAVDPTQITGRWQVPAQGDETDAVQTRRRAARAAEILDRHAHATNLPREPWGVSVAEARDAVVALAAADPPPHCRVRLAQDVLRRTDLDAIERSAPHAARLAHEFAWDRRGSVSPWWRARLTPAKGVSWAEETIDGLLERDLAALDATMIEVFRDITEPVAQAPADHGRFLSAVERVRDTLDIFRPELFDAPVEPLIDATSPTTDLGVIERRRLSRQARKLLRPGRPPADLHAALVEAREQRASWARIVGGGGRPRIPVAINDAHDAYERVHDALASLDEVLPSQQRPLAELPYDELRDRLRELRRDRAGALACAETQDDLDALDETGLGDVVDDLARRRVPEAAVADELRYVWWMSVLQQVASDDTHYGSVTSADLDAALEEFVEADRGTVAANARDVHRAARATFREQGRGSRRVAHAVAAAAEGRRAAPRWRDGLHTWQDLLRASAPCWAMSPLAVGLVLPADERFDLVVVDDASRTTLARVAAAVARADQLVVVGDTTQQGPRGYSTDPAITAPPLDYAGLADPAETLLPVVRLRVSGDPRPWLPSAVDRGLVHTPAPDEDPTPRLRQLSNDAGSEVGVVAALVAERAVTGCESLGVVTFDEGRAAEIRAAVREIVRQRPDVARAIDGLDEPLLIKPVDRWQREQRDRVVVSVGPVSVEGAAGAPSTGSSRALAAAGGGRLVVTALTRGRRQVDWVTPVTVRDLRAAPRDSGTAALRQVLAELDDLERDPSRGDPSEEGADPQSGALQAGYLPWQVRSGADGGAGALVDGFVQRLQLAGLRAVAGVGHGVHRVDIAVGDPDRSGYQLAISLDGPESATRAGARQRDRILPQELTALGWRHLRLWAIDIFADPARQEAKVLRALQEACRPNDHADL</sequence>
<feature type="region of interest" description="Disordered" evidence="1">
    <location>
        <begin position="869"/>
        <end position="888"/>
    </location>
</feature>
<dbReference type="SUPFAM" id="SSF52980">
    <property type="entry name" value="Restriction endonuclease-like"/>
    <property type="match status" value="1"/>
</dbReference>
<evidence type="ECO:0000259" key="2">
    <source>
        <dbReference type="Pfam" id="PF18741"/>
    </source>
</evidence>
<evidence type="ECO:0000313" key="4">
    <source>
        <dbReference type="Proteomes" id="UP000315628"/>
    </source>
</evidence>
<dbReference type="InterPro" id="IPR025103">
    <property type="entry name" value="DUF4011"/>
</dbReference>
<organism evidence="3 4">
    <name type="scientific">Marihabitans asiaticum</name>
    <dbReference type="NCBI Taxonomy" id="415218"/>
    <lineage>
        <taxon>Bacteria</taxon>
        <taxon>Bacillati</taxon>
        <taxon>Actinomycetota</taxon>
        <taxon>Actinomycetes</taxon>
        <taxon>Micrococcales</taxon>
        <taxon>Intrasporangiaceae</taxon>
        <taxon>Marihabitans</taxon>
    </lineage>
</organism>
<name>A0A560WHQ0_9MICO</name>
<dbReference type="InterPro" id="IPR027417">
    <property type="entry name" value="P-loop_NTPase"/>
</dbReference>
<dbReference type="InterPro" id="IPR011335">
    <property type="entry name" value="Restrct_endonuc-II-like"/>
</dbReference>
<evidence type="ECO:0000256" key="1">
    <source>
        <dbReference type="SAM" id="MobiDB-lite"/>
    </source>
</evidence>
<dbReference type="AlphaFoldDB" id="A0A560WHQ0"/>
<reference evidence="3 4" key="1">
    <citation type="submission" date="2019-06" db="EMBL/GenBank/DDBJ databases">
        <title>Sequencing the genomes of 1000 actinobacteria strains.</title>
        <authorList>
            <person name="Klenk H.-P."/>
        </authorList>
    </citation>
    <scope>NUCLEOTIDE SEQUENCE [LARGE SCALE GENOMIC DNA]</scope>
    <source>
        <strain evidence="3 4">DSM 18935</strain>
    </source>
</reference>
<dbReference type="Pfam" id="PF13195">
    <property type="entry name" value="DUF4011"/>
    <property type="match status" value="1"/>
</dbReference>
<dbReference type="Gene3D" id="3.40.50.300">
    <property type="entry name" value="P-loop containing nucleotide triphosphate hydrolases"/>
    <property type="match status" value="1"/>
</dbReference>
<protein>
    <submittedName>
        <fullName evidence="3">Uncharacterized protein DUF4011</fullName>
    </submittedName>
</protein>
<dbReference type="Proteomes" id="UP000315628">
    <property type="component" value="Unassembled WGS sequence"/>
</dbReference>
<evidence type="ECO:0000313" key="3">
    <source>
        <dbReference type="EMBL" id="TWD17096.1"/>
    </source>
</evidence>
<dbReference type="Pfam" id="PF18741">
    <property type="entry name" value="MTES_1575"/>
    <property type="match status" value="1"/>
</dbReference>
<proteinExistence type="predicted"/>
<gene>
    <name evidence="3" type="ORF">FB557_0656</name>
</gene>
<accession>A0A560WHQ0</accession>
<dbReference type="InterPro" id="IPR049468">
    <property type="entry name" value="Restrct_endonuc-II-like_dom"/>
</dbReference>